<gene>
    <name evidence="2" type="ORF">LEMA_P017240.1</name>
</gene>
<dbReference type="Proteomes" id="UP000002668">
    <property type="component" value="Genome"/>
</dbReference>
<evidence type="ECO:0000313" key="3">
    <source>
        <dbReference type="Proteomes" id="UP000002668"/>
    </source>
</evidence>
<evidence type="ECO:0000256" key="1">
    <source>
        <dbReference type="SAM" id="MobiDB-lite"/>
    </source>
</evidence>
<sequence>MVHCQLYGDFAPTEDTDHPEETRNEKTVATHAAWGSNGMDGGGAHAASFHLRLSLWPRQGDWHIVFSSEARQSKLEV</sequence>
<dbReference type="VEuPathDB" id="FungiDB:LEMA_P017240.1"/>
<protein>
    <submittedName>
        <fullName evidence="2">Predicted protein</fullName>
    </submittedName>
</protein>
<accession>E5AAA3</accession>
<dbReference type="EMBL" id="FP929138">
    <property type="protein sequence ID" value="CBY00594.1"/>
    <property type="molecule type" value="Genomic_DNA"/>
</dbReference>
<organism evidence="3">
    <name type="scientific">Leptosphaeria maculans (strain JN3 / isolate v23.1.3 / race Av1-4-5-6-7-8)</name>
    <name type="common">Blackleg fungus</name>
    <name type="synonym">Phoma lingam</name>
    <dbReference type="NCBI Taxonomy" id="985895"/>
    <lineage>
        <taxon>Eukaryota</taxon>
        <taxon>Fungi</taxon>
        <taxon>Dikarya</taxon>
        <taxon>Ascomycota</taxon>
        <taxon>Pezizomycotina</taxon>
        <taxon>Dothideomycetes</taxon>
        <taxon>Pleosporomycetidae</taxon>
        <taxon>Pleosporales</taxon>
        <taxon>Pleosporineae</taxon>
        <taxon>Leptosphaeriaceae</taxon>
        <taxon>Plenodomus</taxon>
        <taxon>Plenodomus lingam/Leptosphaeria maculans species complex</taxon>
    </lineage>
</organism>
<keyword evidence="3" id="KW-1185">Reference proteome</keyword>
<dbReference type="AlphaFoldDB" id="E5AAA3"/>
<feature type="region of interest" description="Disordered" evidence="1">
    <location>
        <begin position="1"/>
        <end position="26"/>
    </location>
</feature>
<dbReference type="HOGENOM" id="CLU_2638516_0_0_1"/>
<feature type="compositionally biased region" description="Basic and acidic residues" evidence="1">
    <location>
        <begin position="15"/>
        <end position="26"/>
    </location>
</feature>
<dbReference type="InParanoid" id="E5AAA3"/>
<evidence type="ECO:0000313" key="2">
    <source>
        <dbReference type="EMBL" id="CBY00594.1"/>
    </source>
</evidence>
<proteinExistence type="predicted"/>
<name>E5AAA3_LEPMJ</name>
<reference evidence="3" key="1">
    <citation type="journal article" date="2011" name="Nat. Commun.">
        <title>Effector diversification within compartments of the Leptosphaeria maculans genome affected by Repeat-Induced Point mutations.</title>
        <authorList>
            <person name="Rouxel T."/>
            <person name="Grandaubert J."/>
            <person name="Hane J.K."/>
            <person name="Hoede C."/>
            <person name="van de Wouw A.P."/>
            <person name="Couloux A."/>
            <person name="Dominguez V."/>
            <person name="Anthouard V."/>
            <person name="Bally P."/>
            <person name="Bourras S."/>
            <person name="Cozijnsen A.J."/>
            <person name="Ciuffetti L.M."/>
            <person name="Degrave A."/>
            <person name="Dilmaghani A."/>
            <person name="Duret L."/>
            <person name="Fudal I."/>
            <person name="Goodwin S.B."/>
            <person name="Gout L."/>
            <person name="Glaser N."/>
            <person name="Linglin J."/>
            <person name="Kema G.H.J."/>
            <person name="Lapalu N."/>
            <person name="Lawrence C.B."/>
            <person name="May K."/>
            <person name="Meyer M."/>
            <person name="Ollivier B."/>
            <person name="Poulain J."/>
            <person name="Schoch C.L."/>
            <person name="Simon A."/>
            <person name="Spatafora J.W."/>
            <person name="Stachowiak A."/>
            <person name="Turgeon B.G."/>
            <person name="Tyler B.M."/>
            <person name="Vincent D."/>
            <person name="Weissenbach J."/>
            <person name="Amselem J."/>
            <person name="Quesneville H."/>
            <person name="Oliver R.P."/>
            <person name="Wincker P."/>
            <person name="Balesdent M.-H."/>
            <person name="Howlett B.J."/>
        </authorList>
    </citation>
    <scope>NUCLEOTIDE SEQUENCE [LARGE SCALE GENOMIC DNA]</scope>
    <source>
        <strain evidence="3">JN3 / isolate v23.1.3 / race Av1-4-5-6-7-8</strain>
    </source>
</reference>